<keyword evidence="1" id="KW-0812">Transmembrane</keyword>
<organism evidence="2 3">
    <name type="scientific">Clostridium sartagoforme AAU1</name>
    <dbReference type="NCBI Taxonomy" id="1202534"/>
    <lineage>
        <taxon>Bacteria</taxon>
        <taxon>Bacillati</taxon>
        <taxon>Bacillota</taxon>
        <taxon>Clostridia</taxon>
        <taxon>Eubacteriales</taxon>
        <taxon>Clostridiaceae</taxon>
        <taxon>Clostridium</taxon>
    </lineage>
</organism>
<keyword evidence="1" id="KW-1133">Transmembrane helix</keyword>
<keyword evidence="1" id="KW-0472">Membrane</keyword>
<sequence length="86" mass="9846">MKKIRINKKRKKHKIAKENTKIKEKKIKKSKKMNTIGKKIFSITVSVTIIAMLILLSINVLIFRNLLNSIEKDVLSKGKNIKGSIS</sequence>
<evidence type="ECO:0000256" key="1">
    <source>
        <dbReference type="SAM" id="Phobius"/>
    </source>
</evidence>
<feature type="transmembrane region" description="Helical" evidence="1">
    <location>
        <begin position="40"/>
        <end position="63"/>
    </location>
</feature>
<feature type="non-terminal residue" evidence="2">
    <location>
        <position position="86"/>
    </location>
</feature>
<comment type="caution">
    <text evidence="2">The sequence shown here is derived from an EMBL/GenBank/DDBJ whole genome shotgun (WGS) entry which is preliminary data.</text>
</comment>
<dbReference type="Proteomes" id="UP000013988">
    <property type="component" value="Unassembled WGS sequence"/>
</dbReference>
<dbReference type="EMBL" id="ASRV01000060">
    <property type="protein sequence ID" value="EOR27299.1"/>
    <property type="molecule type" value="Genomic_DNA"/>
</dbReference>
<accession>R9CD68</accession>
<evidence type="ECO:0000313" key="3">
    <source>
        <dbReference type="Proteomes" id="UP000013988"/>
    </source>
</evidence>
<keyword evidence="3" id="KW-1185">Reference proteome</keyword>
<protein>
    <submittedName>
        <fullName evidence="2">Uncharacterized protein</fullName>
    </submittedName>
</protein>
<proteinExistence type="predicted"/>
<reference evidence="2 3" key="1">
    <citation type="submission" date="2013-03" db="EMBL/GenBank/DDBJ databases">
        <title>Whole genome shotgun sequencing of Clostridium sartagoforme AAU1.</title>
        <authorList>
            <person name="Joshi C.G."/>
            <person name="Duggirala S.M."/>
            <person name="Nathani N.M."/>
            <person name="Bhatt V.D."/>
            <person name="Patel A.K."/>
            <person name="Pandya P.R."/>
            <person name="KaPatel J.A."/>
        </authorList>
    </citation>
    <scope>NUCLEOTIDE SEQUENCE [LARGE SCALE GENOMIC DNA]</scope>
    <source>
        <strain evidence="2 3">AAU1</strain>
    </source>
</reference>
<dbReference type="AlphaFoldDB" id="R9CD68"/>
<evidence type="ECO:0000313" key="2">
    <source>
        <dbReference type="EMBL" id="EOR27299.1"/>
    </source>
</evidence>
<gene>
    <name evidence="2" type="ORF">A500_05346</name>
</gene>
<name>R9CD68_9CLOT</name>